<protein>
    <recommendedName>
        <fullName evidence="2">HAUS augmin-like complex subunit 6 N-terminal domain-containing protein</fullName>
    </recommendedName>
</protein>
<comment type="caution">
    <text evidence="3">The sequence shown here is derived from an EMBL/GenBank/DDBJ whole genome shotgun (WGS) entry which is preliminary data.</text>
</comment>
<dbReference type="Pfam" id="PF14661">
    <property type="entry name" value="HAUS6_N"/>
    <property type="match status" value="1"/>
</dbReference>
<evidence type="ECO:0000259" key="2">
    <source>
        <dbReference type="Pfam" id="PF14661"/>
    </source>
</evidence>
<feature type="compositionally biased region" description="Polar residues" evidence="1">
    <location>
        <begin position="372"/>
        <end position="385"/>
    </location>
</feature>
<dbReference type="EMBL" id="JAVRRG010000038">
    <property type="protein sequence ID" value="KAK5093894.1"/>
    <property type="molecule type" value="Genomic_DNA"/>
</dbReference>
<evidence type="ECO:0000313" key="3">
    <source>
        <dbReference type="EMBL" id="KAK5093894.1"/>
    </source>
</evidence>
<feature type="compositionally biased region" description="Low complexity" evidence="1">
    <location>
        <begin position="426"/>
        <end position="436"/>
    </location>
</feature>
<reference evidence="3 4" key="1">
    <citation type="submission" date="2023-08" db="EMBL/GenBank/DDBJ databases">
        <title>Black Yeasts Isolated from many extreme environments.</title>
        <authorList>
            <person name="Coleine C."/>
            <person name="Stajich J.E."/>
            <person name="Selbmann L."/>
        </authorList>
    </citation>
    <scope>NUCLEOTIDE SEQUENCE [LARGE SCALE GENOMIC DNA]</scope>
    <source>
        <strain evidence="3 4">CCFEE 5885</strain>
    </source>
</reference>
<gene>
    <name evidence="3" type="ORF">LTR24_003898</name>
</gene>
<dbReference type="InterPro" id="IPR028163">
    <property type="entry name" value="HAUS_6_N"/>
</dbReference>
<feature type="compositionally biased region" description="Polar residues" evidence="1">
    <location>
        <begin position="440"/>
        <end position="456"/>
    </location>
</feature>
<feature type="region of interest" description="Disordered" evidence="1">
    <location>
        <begin position="293"/>
        <end position="330"/>
    </location>
</feature>
<evidence type="ECO:0000256" key="1">
    <source>
        <dbReference type="SAM" id="MobiDB-lite"/>
    </source>
</evidence>
<name>A0ABR0KF23_9EURO</name>
<proteinExistence type="predicted"/>
<dbReference type="Proteomes" id="UP001345013">
    <property type="component" value="Unassembled WGS sequence"/>
</dbReference>
<evidence type="ECO:0000313" key="4">
    <source>
        <dbReference type="Proteomes" id="UP001345013"/>
    </source>
</evidence>
<feature type="domain" description="HAUS augmin-like complex subunit 6 N-terminal" evidence="2">
    <location>
        <begin position="20"/>
        <end position="211"/>
    </location>
</feature>
<sequence length="639" mass="70945">MSSQSSQTSAWPSRSHVSTFVRSLHLLDLDQLDDWPEVTIQSFGAKASLQHRIRCVEWSLYHLFELYNARVTKDKLRPFFPPSTSLQSMNLRAALLRQLTELKKDGVLGPTVILRKTMLDECKGDKFEELLASFSIVVLTKTLLPTSQQLSARLIKSSNVVPLILSYRKGIQRDLETRKELELRAQQQKRSIDAGIEVLSAEAAELKRTKAPDIPEHAESLARIVRENWIGDHAWVETILYGISPSEGVDPGLPQDDVGLESPSRLLGDLEAKVEAQTARLQHWQSYLETLQARRRKQPSQQPTAQQAQPKPTRFGRHQSLVDGAHNSENRTTLTSAEYDLDQQLKTQHAALLQSLDRELTSGHRKRVPSSRDLSTDSFEAQQADSVVDARNARPLLARTRSSRSSGVSSQRTVVVEGFTRPNADSRSSSSSGASRTPVGPSTVNVGLLGRSTNVDKNTDPGAPAGQKSLLDRTRASLAQFETPRARPQKTSHVVEQAKDVAGAVVSAQSAKQQSDRASLLERTRESMSLLTNVLDENYLPISNNRSKKPAQARSKTAIHVPQRPRLERAWSEESLASIATKEENCDVEADDYESVFKSRPRLAMSPNLSPQLTGGDLWLESQLEEGMNKLTIDSSPDI</sequence>
<feature type="compositionally biased region" description="Low complexity" evidence="1">
    <location>
        <begin position="299"/>
        <end position="313"/>
    </location>
</feature>
<feature type="compositionally biased region" description="Low complexity" evidence="1">
    <location>
        <begin position="399"/>
        <end position="416"/>
    </location>
</feature>
<keyword evidence="4" id="KW-1185">Reference proteome</keyword>
<organism evidence="3 4">
    <name type="scientific">Lithohypha guttulata</name>
    <dbReference type="NCBI Taxonomy" id="1690604"/>
    <lineage>
        <taxon>Eukaryota</taxon>
        <taxon>Fungi</taxon>
        <taxon>Dikarya</taxon>
        <taxon>Ascomycota</taxon>
        <taxon>Pezizomycotina</taxon>
        <taxon>Eurotiomycetes</taxon>
        <taxon>Chaetothyriomycetidae</taxon>
        <taxon>Chaetothyriales</taxon>
        <taxon>Trichomeriaceae</taxon>
        <taxon>Lithohypha</taxon>
    </lineage>
</organism>
<accession>A0ABR0KF23</accession>
<feature type="region of interest" description="Disordered" evidence="1">
    <location>
        <begin position="357"/>
        <end position="471"/>
    </location>
</feature>